<dbReference type="NCBIfam" id="TIGR01788">
    <property type="entry name" value="Glu-decarb-GAD"/>
    <property type="match status" value="1"/>
</dbReference>
<evidence type="ECO:0000313" key="12">
    <source>
        <dbReference type="EMBL" id="TIB78893.1"/>
    </source>
</evidence>
<dbReference type="Proteomes" id="UP000305647">
    <property type="component" value="Unassembled WGS sequence"/>
</dbReference>
<dbReference type="Proteomes" id="UP000310685">
    <property type="component" value="Unassembled WGS sequence"/>
</dbReference>
<comment type="catalytic activity">
    <reaction evidence="7 10">
        <text>L-glutamate + H(+) = 4-aminobutanoate + CO2</text>
        <dbReference type="Rhea" id="RHEA:17785"/>
        <dbReference type="ChEBI" id="CHEBI:15378"/>
        <dbReference type="ChEBI" id="CHEBI:16526"/>
        <dbReference type="ChEBI" id="CHEBI:29985"/>
        <dbReference type="ChEBI" id="CHEBI:59888"/>
        <dbReference type="EC" id="4.1.1.15"/>
    </reaction>
</comment>
<feature type="compositionally biased region" description="Basic and acidic residues" evidence="11">
    <location>
        <begin position="513"/>
        <end position="524"/>
    </location>
</feature>
<dbReference type="Proteomes" id="UP000310708">
    <property type="component" value="Unassembled WGS sequence"/>
</dbReference>
<dbReference type="EMBL" id="SPRO01000025">
    <property type="protein sequence ID" value="TIC29652.1"/>
    <property type="molecule type" value="Genomic_DNA"/>
</dbReference>
<evidence type="ECO:0000256" key="10">
    <source>
        <dbReference type="RuleBase" id="RU361171"/>
    </source>
</evidence>
<comment type="caution">
    <text evidence="14">The sequence shown here is derived from an EMBL/GenBank/DDBJ whole genome shotgun (WGS) entry which is preliminary data.</text>
</comment>
<comment type="function">
    <text evidence="6">Converts glutamate to gamma-aminobutyrate (GABA), consuming one intracellular proton in the reaction. The gad system helps to maintain a near-neutral intracellular pH when cells are exposed to extremely acidic conditions. The ability to survive transit through the acidic conditions of the stomach is essential for successful colonization of the mammalian host by commensal and pathogenic bacteria.</text>
</comment>
<dbReference type="EC" id="4.1.1.15" evidence="3 10"/>
<evidence type="ECO:0000313" key="17">
    <source>
        <dbReference type="Proteomes" id="UP000309601"/>
    </source>
</evidence>
<feature type="compositionally biased region" description="Basic and acidic residues" evidence="11">
    <location>
        <begin position="1"/>
        <end position="22"/>
    </location>
</feature>
<dbReference type="Gene3D" id="3.90.1150.160">
    <property type="match status" value="1"/>
</dbReference>
<dbReference type="OMA" id="KNIMQNC"/>
<evidence type="ECO:0000313" key="15">
    <source>
        <dbReference type="EMBL" id="TIC66634.1"/>
    </source>
</evidence>
<evidence type="ECO:0000256" key="7">
    <source>
        <dbReference type="ARBA" id="ARBA00048868"/>
    </source>
</evidence>
<feature type="region of interest" description="Disordered" evidence="11">
    <location>
        <begin position="507"/>
        <end position="531"/>
    </location>
</feature>
<dbReference type="FunFam" id="4.10.280.50:FF:000001">
    <property type="entry name" value="Glutamate decarboxylase"/>
    <property type="match status" value="1"/>
</dbReference>
<sequence length="531" mass="59581">MPLSKHIDTDKLIEQSRDDKARKLVQRASGEDSRKYASSPLFGRYGHAPLPKYQFPEKGVDEHIAYQLIHDELSSDGTPLLNLASFVTTRQPESANKLILENLNKNIADQDQYKASFELQTRCVSMLADLWKVPKGNSAIGTITAGSSEGLLLGGLALKKIWQEKVKNATPKRSFKEPGPNIIFASEAHCCVEKFARYFDVEARILPISKKSKYTLDPALVYEQCDENTIGVILIAGSTYTGHVEDVLGVNNVLDKVQREKGYDIPIHVDAASGGFVLPFAFPSHKWAFNVPRVVSINASGHKYGGVYVGAGVVLWRDEKLLPKELIFEMHYLGSTELSFTLNFSRPATPVIAQYYNFINLGFEGYKTILENDLANARMLARALEASGYFEVLSDNHRPADGRKTDDNSLAEFYTPSLPVVAFKWTDKFKSEHPHLEQKWLQILMKTKGWILPNYAMAKDLEDIEIVRAVIREELSEDMLDILVKDLVEVQESLTDMTSDFYKLAHAGSSKGPAEDNKKQDRSHQGYSRPC</sequence>
<evidence type="ECO:0000256" key="8">
    <source>
        <dbReference type="PIRSR" id="PIRSR602129-50"/>
    </source>
</evidence>
<evidence type="ECO:0000256" key="4">
    <source>
        <dbReference type="ARBA" id="ARBA00022898"/>
    </source>
</evidence>
<dbReference type="InterPro" id="IPR021115">
    <property type="entry name" value="Pyridoxal-P_BS"/>
</dbReference>
<dbReference type="GO" id="GO:0030170">
    <property type="term" value="F:pyridoxal phosphate binding"/>
    <property type="evidence" value="ECO:0007669"/>
    <property type="project" value="InterPro"/>
</dbReference>
<keyword evidence="4 8" id="KW-0663">Pyridoxal phosphate</keyword>
<name>A0A4T0P9B9_9BASI</name>
<dbReference type="AlphaFoldDB" id="A0A4T0P9B9"/>
<dbReference type="EMBL" id="SPRC01000023">
    <property type="protein sequence ID" value="TIB78893.1"/>
    <property type="molecule type" value="Genomic_DNA"/>
</dbReference>
<comment type="cofactor">
    <cofactor evidence="1 8 9">
        <name>pyridoxal 5'-phosphate</name>
        <dbReference type="ChEBI" id="CHEBI:597326"/>
    </cofactor>
</comment>
<evidence type="ECO:0000256" key="9">
    <source>
        <dbReference type="RuleBase" id="RU000382"/>
    </source>
</evidence>
<dbReference type="GO" id="GO:0006538">
    <property type="term" value="P:L-glutamate catabolic process"/>
    <property type="evidence" value="ECO:0007669"/>
    <property type="project" value="TreeGrafter"/>
</dbReference>
<dbReference type="PROSITE" id="PS00392">
    <property type="entry name" value="DDC_GAD_HDC_YDC"/>
    <property type="match status" value="1"/>
</dbReference>
<evidence type="ECO:0000256" key="3">
    <source>
        <dbReference type="ARBA" id="ARBA00012421"/>
    </source>
</evidence>
<dbReference type="InterPro" id="IPR010107">
    <property type="entry name" value="Glutamate_decarboxylase"/>
</dbReference>
<dbReference type="PANTHER" id="PTHR43321">
    <property type="entry name" value="GLUTAMATE DECARBOXYLASE"/>
    <property type="match status" value="1"/>
</dbReference>
<evidence type="ECO:0000256" key="5">
    <source>
        <dbReference type="ARBA" id="ARBA00023239"/>
    </source>
</evidence>
<evidence type="ECO:0000256" key="11">
    <source>
        <dbReference type="SAM" id="MobiDB-lite"/>
    </source>
</evidence>
<evidence type="ECO:0000256" key="1">
    <source>
        <dbReference type="ARBA" id="ARBA00001933"/>
    </source>
</evidence>
<evidence type="ECO:0000313" key="14">
    <source>
        <dbReference type="EMBL" id="TIC65525.1"/>
    </source>
</evidence>
<evidence type="ECO:0000313" key="18">
    <source>
        <dbReference type="Proteomes" id="UP000310685"/>
    </source>
</evidence>
<evidence type="ECO:0000256" key="6">
    <source>
        <dbReference type="ARBA" id="ARBA00024984"/>
    </source>
</evidence>
<proteinExistence type="inferred from homology"/>
<dbReference type="PANTHER" id="PTHR43321:SF3">
    <property type="entry name" value="GLUTAMATE DECARBOXYLASE"/>
    <property type="match status" value="1"/>
</dbReference>
<dbReference type="InterPro" id="IPR015424">
    <property type="entry name" value="PyrdxlP-dep_Trfase"/>
</dbReference>
<dbReference type="Gene3D" id="3.40.640.10">
    <property type="entry name" value="Type I PLP-dependent aspartate aminotransferase-like (Major domain)"/>
    <property type="match status" value="1"/>
</dbReference>
<dbReference type="SUPFAM" id="SSF53383">
    <property type="entry name" value="PLP-dependent transferases"/>
    <property type="match status" value="1"/>
</dbReference>
<dbReference type="Gene3D" id="4.10.280.50">
    <property type="match status" value="1"/>
</dbReference>
<comment type="similarity">
    <text evidence="2 9">Belongs to the group II decarboxylase family.</text>
</comment>
<evidence type="ECO:0000313" key="16">
    <source>
        <dbReference type="Proteomes" id="UP000305647"/>
    </source>
</evidence>
<dbReference type="GO" id="GO:0005829">
    <property type="term" value="C:cytosol"/>
    <property type="evidence" value="ECO:0007669"/>
    <property type="project" value="TreeGrafter"/>
</dbReference>
<dbReference type="EMBL" id="SPRX01000022">
    <property type="protein sequence ID" value="TIC65525.1"/>
    <property type="molecule type" value="Genomic_DNA"/>
</dbReference>
<keyword evidence="5 9" id="KW-0456">Lyase</keyword>
<accession>A0A4T0P9B9</accession>
<gene>
    <name evidence="14" type="ORF">E3Q01_02083</name>
    <name evidence="15" type="ORF">E3Q02_01746</name>
    <name evidence="13" type="ORF">E3Q10_02490</name>
    <name evidence="12" type="ORF">E3Q22_02417</name>
</gene>
<dbReference type="EMBL" id="SPRW01000015">
    <property type="protein sequence ID" value="TIC66634.1"/>
    <property type="molecule type" value="Genomic_DNA"/>
</dbReference>
<keyword evidence="10" id="KW-0210">Decarboxylase</keyword>
<dbReference type="Pfam" id="PF00282">
    <property type="entry name" value="Pyridoxal_deC"/>
    <property type="match status" value="1"/>
</dbReference>
<organism evidence="14 19">
    <name type="scientific">Wallemia mellicola</name>
    <dbReference type="NCBI Taxonomy" id="1708541"/>
    <lineage>
        <taxon>Eukaryota</taxon>
        <taxon>Fungi</taxon>
        <taxon>Dikarya</taxon>
        <taxon>Basidiomycota</taxon>
        <taxon>Wallemiomycotina</taxon>
        <taxon>Wallemiomycetes</taxon>
        <taxon>Wallemiales</taxon>
        <taxon>Wallemiaceae</taxon>
        <taxon>Wallemia</taxon>
    </lineage>
</organism>
<evidence type="ECO:0000313" key="13">
    <source>
        <dbReference type="EMBL" id="TIC29652.1"/>
    </source>
</evidence>
<dbReference type="InterPro" id="IPR015421">
    <property type="entry name" value="PyrdxlP-dep_Trfase_major"/>
</dbReference>
<reference evidence="16 17" key="1">
    <citation type="submission" date="2019-03" db="EMBL/GenBank/DDBJ databases">
        <title>Sequencing 25 genomes of Wallemia mellicola.</title>
        <authorList>
            <person name="Gostincar C."/>
        </authorList>
    </citation>
    <scope>NUCLEOTIDE SEQUENCE [LARGE SCALE GENOMIC DNA]</scope>
    <source>
        <strain evidence="15 17">EXF-1274</strain>
        <strain evidence="12 18">EXF-6152</strain>
        <strain evidence="14 19">EXF-757</strain>
        <strain evidence="13 16">EXF-8738</strain>
    </source>
</reference>
<feature type="modified residue" description="N6-(pyridoxal phosphate)lysine" evidence="8">
    <location>
        <position position="303"/>
    </location>
</feature>
<protein>
    <recommendedName>
        <fullName evidence="3 10">Glutamate decarboxylase</fullName>
        <ecNumber evidence="3 10">4.1.1.15</ecNumber>
    </recommendedName>
</protein>
<feature type="region of interest" description="Disordered" evidence="11">
    <location>
        <begin position="1"/>
        <end position="36"/>
    </location>
</feature>
<dbReference type="GO" id="GO:0004351">
    <property type="term" value="F:glutamate decarboxylase activity"/>
    <property type="evidence" value="ECO:0007669"/>
    <property type="project" value="UniProtKB-EC"/>
</dbReference>
<evidence type="ECO:0000313" key="19">
    <source>
        <dbReference type="Proteomes" id="UP000310708"/>
    </source>
</evidence>
<dbReference type="InterPro" id="IPR002129">
    <property type="entry name" value="PyrdxlP-dep_de-COase"/>
</dbReference>
<evidence type="ECO:0000256" key="2">
    <source>
        <dbReference type="ARBA" id="ARBA00009533"/>
    </source>
</evidence>
<dbReference type="Proteomes" id="UP000309601">
    <property type="component" value="Unassembled WGS sequence"/>
</dbReference>